<dbReference type="Gene3D" id="3.80.10.10">
    <property type="entry name" value="Ribonuclease Inhibitor"/>
    <property type="match status" value="1"/>
</dbReference>
<dbReference type="AlphaFoldDB" id="A0A0C3CUE4"/>
<gene>
    <name evidence="2" type="ORF">M413DRAFT_208308</name>
</gene>
<evidence type="ECO:0000313" key="2">
    <source>
        <dbReference type="EMBL" id="KIM47734.1"/>
    </source>
</evidence>
<dbReference type="HOGENOM" id="CLU_020637_0_0_1"/>
<accession>A0A0C3CUE4</accession>
<sequence>MTTADEANSSVSSFIEALNQLNLNRKLPQISYTPLQPTNSTALSPPSSSSGQVPTQHPTVYRSIPELMKAYRCSYEQVVGVYMREALNSWKPRPLSPSETQEFLAATRRRLHRIRALEDVQDSFAPLVDPTTEDALFVARVDHRIHFAQIFRINHLPAEILTNIFRLVVWSSNEPRKGVQWRLNLTWTCRNWRRVALADSTIWTAIWFQAPHFERAFAWLERAGTAPVDLRIADTKENPLTLQTAAELIDRVFVKLSNIRMIIAVLVNWDPIMYLVHALGRVATLGIPMILERLELHRSGAVYVQVSDDHAYAPFRQPMALFGGAIVPSFRHLAFNGVHLDWERSPIVNLTTLDLRRIPLERVPSLNVFRAMLANNSTLKKLILDGAGPKWPDEPVITLKPIPMPNLKGLIMGDFSLAYGRYVFTQLHAPNIIELTLMNLMIEDYSAFFKCLTPKLPALKVLTIYNADIAAPSDEAKKESLVGWLKSIPNLTYLRISSVSAGFLNFFLYNPETLEPAPDKPQKAKQIICPKLAYLEYHEMETDIISAWVLKRRLLGSPLEKVYVGAATAPNVKPEHQKSLFEAFGGVPKLFVLRPGSKSPEETRLLLA</sequence>
<dbReference type="SUPFAM" id="SSF52047">
    <property type="entry name" value="RNI-like"/>
    <property type="match status" value="1"/>
</dbReference>
<dbReference type="InterPro" id="IPR032675">
    <property type="entry name" value="LRR_dom_sf"/>
</dbReference>
<proteinExistence type="predicted"/>
<dbReference type="STRING" id="686832.A0A0C3CUE4"/>
<keyword evidence="3" id="KW-1185">Reference proteome</keyword>
<feature type="compositionally biased region" description="Polar residues" evidence="1">
    <location>
        <begin position="32"/>
        <end position="43"/>
    </location>
</feature>
<dbReference type="EMBL" id="KN831769">
    <property type="protein sequence ID" value="KIM47734.1"/>
    <property type="molecule type" value="Genomic_DNA"/>
</dbReference>
<organism evidence="2 3">
    <name type="scientific">Hebeloma cylindrosporum</name>
    <dbReference type="NCBI Taxonomy" id="76867"/>
    <lineage>
        <taxon>Eukaryota</taxon>
        <taxon>Fungi</taxon>
        <taxon>Dikarya</taxon>
        <taxon>Basidiomycota</taxon>
        <taxon>Agaricomycotina</taxon>
        <taxon>Agaricomycetes</taxon>
        <taxon>Agaricomycetidae</taxon>
        <taxon>Agaricales</taxon>
        <taxon>Agaricineae</taxon>
        <taxon>Hymenogastraceae</taxon>
        <taxon>Hebeloma</taxon>
    </lineage>
</organism>
<evidence type="ECO:0000313" key="3">
    <source>
        <dbReference type="Proteomes" id="UP000053424"/>
    </source>
</evidence>
<feature type="region of interest" description="Disordered" evidence="1">
    <location>
        <begin position="32"/>
        <end position="57"/>
    </location>
</feature>
<dbReference type="Gene3D" id="1.20.1280.50">
    <property type="match status" value="1"/>
</dbReference>
<evidence type="ECO:0000256" key="1">
    <source>
        <dbReference type="SAM" id="MobiDB-lite"/>
    </source>
</evidence>
<dbReference type="Proteomes" id="UP000053424">
    <property type="component" value="Unassembled WGS sequence"/>
</dbReference>
<reference evidence="2 3" key="1">
    <citation type="submission" date="2014-04" db="EMBL/GenBank/DDBJ databases">
        <authorList>
            <consortium name="DOE Joint Genome Institute"/>
            <person name="Kuo A."/>
            <person name="Gay G."/>
            <person name="Dore J."/>
            <person name="Kohler A."/>
            <person name="Nagy L.G."/>
            <person name="Floudas D."/>
            <person name="Copeland A."/>
            <person name="Barry K.W."/>
            <person name="Cichocki N."/>
            <person name="Veneault-Fourrey C."/>
            <person name="LaButti K."/>
            <person name="Lindquist E.A."/>
            <person name="Lipzen A."/>
            <person name="Lundell T."/>
            <person name="Morin E."/>
            <person name="Murat C."/>
            <person name="Sun H."/>
            <person name="Tunlid A."/>
            <person name="Henrissat B."/>
            <person name="Grigoriev I.V."/>
            <person name="Hibbett D.S."/>
            <person name="Martin F."/>
            <person name="Nordberg H.P."/>
            <person name="Cantor M.N."/>
            <person name="Hua S.X."/>
        </authorList>
    </citation>
    <scope>NUCLEOTIDE SEQUENCE [LARGE SCALE GENOMIC DNA]</scope>
    <source>
        <strain evidence="3">h7</strain>
    </source>
</reference>
<reference evidence="3" key="2">
    <citation type="submission" date="2015-01" db="EMBL/GenBank/DDBJ databases">
        <title>Evolutionary Origins and Diversification of the Mycorrhizal Mutualists.</title>
        <authorList>
            <consortium name="DOE Joint Genome Institute"/>
            <consortium name="Mycorrhizal Genomics Consortium"/>
            <person name="Kohler A."/>
            <person name="Kuo A."/>
            <person name="Nagy L.G."/>
            <person name="Floudas D."/>
            <person name="Copeland A."/>
            <person name="Barry K.W."/>
            <person name="Cichocki N."/>
            <person name="Veneault-Fourrey C."/>
            <person name="LaButti K."/>
            <person name="Lindquist E.A."/>
            <person name="Lipzen A."/>
            <person name="Lundell T."/>
            <person name="Morin E."/>
            <person name="Murat C."/>
            <person name="Riley R."/>
            <person name="Ohm R."/>
            <person name="Sun H."/>
            <person name="Tunlid A."/>
            <person name="Henrissat B."/>
            <person name="Grigoriev I.V."/>
            <person name="Hibbett D.S."/>
            <person name="Martin F."/>
        </authorList>
    </citation>
    <scope>NUCLEOTIDE SEQUENCE [LARGE SCALE GENOMIC DNA]</scope>
    <source>
        <strain evidence="3">h7</strain>
    </source>
</reference>
<protein>
    <submittedName>
        <fullName evidence="2">Uncharacterized protein</fullName>
    </submittedName>
</protein>
<dbReference type="OrthoDB" id="3226575at2759"/>
<name>A0A0C3CUE4_HEBCY</name>